<dbReference type="Proteomes" id="UP000298058">
    <property type="component" value="Unassembled WGS sequence"/>
</dbReference>
<name>A0A4R9LYF4_9LEPT</name>
<gene>
    <name evidence="1" type="ORF">EHS15_18980</name>
</gene>
<evidence type="ECO:0000313" key="2">
    <source>
        <dbReference type="Proteomes" id="UP000298058"/>
    </source>
</evidence>
<dbReference type="RefSeq" id="WP_135762176.1">
    <property type="nucleotide sequence ID" value="NZ_RQHW01000083.1"/>
</dbReference>
<proteinExistence type="predicted"/>
<dbReference type="OrthoDB" id="337573at2"/>
<dbReference type="EMBL" id="RQHW01000083">
    <property type="protein sequence ID" value="TGN16870.1"/>
    <property type="molecule type" value="Genomic_DNA"/>
</dbReference>
<dbReference type="AlphaFoldDB" id="A0A4R9LYF4"/>
<sequence length="206" mass="24202">MKFVFLSFLLFFIFCKDSIFFGKDYKVSEKNAEVIDLTFFCDPSGKRRYVSYFSKKTKVPLEELKTVFYCDRYVSNSIMYQLGIISQKSNNNVVIVIGEFSCKNDICMLLEKPREHVDNEPDGKLVFKVINNDVIKLVSSNIKEMAFQDNENYSISYKDAEPFFSSDEEHYFYRERENLITDCLLEQIRVDIVGEKGVYCLDKIKK</sequence>
<comment type="caution">
    <text evidence="1">The sequence shown here is derived from an EMBL/GenBank/DDBJ whole genome shotgun (WGS) entry which is preliminary data.</text>
</comment>
<organism evidence="1 2">
    <name type="scientific">Leptospira idonii</name>
    <dbReference type="NCBI Taxonomy" id="1193500"/>
    <lineage>
        <taxon>Bacteria</taxon>
        <taxon>Pseudomonadati</taxon>
        <taxon>Spirochaetota</taxon>
        <taxon>Spirochaetia</taxon>
        <taxon>Leptospirales</taxon>
        <taxon>Leptospiraceae</taxon>
        <taxon>Leptospira</taxon>
    </lineage>
</organism>
<accession>A0A4R9LYF4</accession>
<evidence type="ECO:0000313" key="1">
    <source>
        <dbReference type="EMBL" id="TGN16870.1"/>
    </source>
</evidence>
<keyword evidence="2" id="KW-1185">Reference proteome</keyword>
<protein>
    <submittedName>
        <fullName evidence="1">Uncharacterized protein</fullName>
    </submittedName>
</protein>
<reference evidence="1" key="1">
    <citation type="journal article" date="2019" name="PLoS Negl. Trop. Dis.">
        <title>Revisiting the worldwide diversity of Leptospira species in the environment.</title>
        <authorList>
            <person name="Vincent A.T."/>
            <person name="Schiettekatte O."/>
            <person name="Bourhy P."/>
            <person name="Veyrier F.J."/>
            <person name="Picardeau M."/>
        </authorList>
    </citation>
    <scope>NUCLEOTIDE SEQUENCE [LARGE SCALE GENOMIC DNA]</scope>
    <source>
        <strain evidence="1">201300427</strain>
    </source>
</reference>